<comment type="catalytic activity">
    <reaction evidence="10 13">
        <text>L-homoserine + NADP(+) = L-aspartate 4-semialdehyde + NADPH + H(+)</text>
        <dbReference type="Rhea" id="RHEA:15761"/>
        <dbReference type="ChEBI" id="CHEBI:15378"/>
        <dbReference type="ChEBI" id="CHEBI:57476"/>
        <dbReference type="ChEBI" id="CHEBI:57783"/>
        <dbReference type="ChEBI" id="CHEBI:58349"/>
        <dbReference type="ChEBI" id="CHEBI:537519"/>
        <dbReference type="EC" id="1.1.1.3"/>
    </reaction>
</comment>
<evidence type="ECO:0000256" key="8">
    <source>
        <dbReference type="ARBA" id="ARBA00023002"/>
    </source>
</evidence>
<dbReference type="InterPro" id="IPR019811">
    <property type="entry name" value="HDH_CS"/>
</dbReference>
<dbReference type="PROSITE" id="PS01042">
    <property type="entry name" value="HOMOSER_DHGENASE"/>
    <property type="match status" value="1"/>
</dbReference>
<keyword evidence="10 12" id="KW-0521">NADP</keyword>
<feature type="binding site" evidence="12">
    <location>
        <position position="227"/>
    </location>
    <ligand>
        <name>L-homoserine</name>
        <dbReference type="ChEBI" id="CHEBI:57476"/>
    </ligand>
</feature>
<evidence type="ECO:0000256" key="1">
    <source>
        <dbReference type="ARBA" id="ARBA00005056"/>
    </source>
</evidence>
<dbReference type="Proteomes" id="UP000006061">
    <property type="component" value="Chromosome"/>
</dbReference>
<dbReference type="GO" id="GO:0009088">
    <property type="term" value="P:threonine biosynthetic process"/>
    <property type="evidence" value="ECO:0007669"/>
    <property type="project" value="UniProtKB-UniPathway"/>
</dbReference>
<evidence type="ECO:0000259" key="15">
    <source>
        <dbReference type="Pfam" id="PF00742"/>
    </source>
</evidence>
<feature type="domain" description="Homoserine dehydrogenase catalytic" evidence="15">
    <location>
        <begin position="175"/>
        <end position="351"/>
    </location>
</feature>
<dbReference type="Gene3D" id="3.30.360.10">
    <property type="entry name" value="Dihydrodipicolinate Reductase, domain 2"/>
    <property type="match status" value="1"/>
</dbReference>
<evidence type="ECO:0000256" key="4">
    <source>
        <dbReference type="ARBA" id="ARBA00013213"/>
    </source>
</evidence>
<evidence type="ECO:0000256" key="7">
    <source>
        <dbReference type="ARBA" id="ARBA00022697"/>
    </source>
</evidence>
<dbReference type="InterPro" id="IPR022697">
    <property type="entry name" value="HDH_short"/>
</dbReference>
<evidence type="ECO:0000259" key="16">
    <source>
        <dbReference type="Pfam" id="PF03447"/>
    </source>
</evidence>
<gene>
    <name evidence="17" type="ordered locus">Anamo_0083</name>
</gene>
<keyword evidence="18" id="KW-1185">Reference proteome</keyword>
<dbReference type="Gene3D" id="3.40.50.720">
    <property type="entry name" value="NAD(P)-binding Rossmann-like Domain"/>
    <property type="match status" value="1"/>
</dbReference>
<dbReference type="InterPro" id="IPR001342">
    <property type="entry name" value="HDH_cat"/>
</dbReference>
<dbReference type="KEGG" id="amo:Anamo_0083"/>
<evidence type="ECO:0000256" key="2">
    <source>
        <dbReference type="ARBA" id="ARBA00005062"/>
    </source>
</evidence>
<keyword evidence="6 10" id="KW-0028">Amino-acid biosynthesis</keyword>
<comment type="similarity">
    <text evidence="3 10 14">Belongs to the homoserine dehydrogenase family.</text>
</comment>
<protein>
    <recommendedName>
        <fullName evidence="5 10">Homoserine dehydrogenase</fullName>
        <shortName evidence="10">HDH</shortName>
        <ecNumber evidence="4 10">1.1.1.3</ecNumber>
    </recommendedName>
</protein>
<evidence type="ECO:0000313" key="18">
    <source>
        <dbReference type="Proteomes" id="UP000006061"/>
    </source>
</evidence>
<dbReference type="STRING" id="891968.Anamo_0083"/>
<dbReference type="InterPro" id="IPR036291">
    <property type="entry name" value="NAD(P)-bd_dom_sf"/>
</dbReference>
<keyword evidence="9 10" id="KW-0486">Methionine biosynthesis</keyword>
<dbReference type="Pfam" id="PF00742">
    <property type="entry name" value="Homoserine_dh"/>
    <property type="match status" value="1"/>
</dbReference>
<keyword evidence="7 10" id="KW-0791">Threonine biosynthesis</keyword>
<proteinExistence type="inferred from homology"/>
<dbReference type="EMBL" id="CP003198">
    <property type="protein sequence ID" value="AFM20755.1"/>
    <property type="molecule type" value="Genomic_DNA"/>
</dbReference>
<sequence>MAKSPHMRRAVRGLMPKNFMKALLIGFGNVGRTLVEILSDGGQYCKLKDLNVSIIGIITKNHGSLVNSRGIDLIRALSEFRKGNFAAANPDRCDLDALNAVKELEYDVMIETSPLSIEGKGEPAVTYVREALSRNCNVITANKGPVAFAYSELMAIAKDKGVLLLHEATVMDGTPLFNMARHCLRGARVTSLEGILNSTSNYVLSMMEAGMSMDQAITLAQKMGIAEKNPMYDLEGWDSTVKLCVLVNALCNAKITPFEVDRNGITDITSDQVQNALRAGKHLKLICKAKLDESSPRAEVKVTEVEARDIFSTVKGQGAMLKIYTDIMAPFVVSQTDPTLPDTAYGIINDLFEVKDHISLHTNKAG</sequence>
<evidence type="ECO:0000256" key="9">
    <source>
        <dbReference type="ARBA" id="ARBA00023167"/>
    </source>
</evidence>
<feature type="binding site" evidence="12">
    <location>
        <begin position="26"/>
        <end position="31"/>
    </location>
    <ligand>
        <name>NADP(+)</name>
        <dbReference type="ChEBI" id="CHEBI:58349"/>
    </ligand>
</feature>
<dbReference type="PANTHER" id="PTHR43331:SF1">
    <property type="entry name" value="HOMOSERINE DEHYDROGENASE"/>
    <property type="match status" value="1"/>
</dbReference>
<name>I4BTZ8_ACEMN</name>
<dbReference type="HOGENOM" id="CLU_009116_1_2_0"/>
<comment type="pathway">
    <text evidence="1 13">Amino-acid biosynthesis; L-threonine biosynthesis; L-threonine from L-aspartate: step 3/5.</text>
</comment>
<reference evidence="18" key="1">
    <citation type="journal article" date="2013" name="Stand. Genomic Sci.">
        <title>Complete genome sequence of the moderate thermophile Anaerobaculum mobile type strain (NGA(T)).</title>
        <authorList>
            <person name="Mavromatis K."/>
            <person name="Stackebrandt E."/>
            <person name="Held B."/>
            <person name="Lapidus A."/>
            <person name="Nolan M."/>
            <person name="Lucas S."/>
            <person name="Hammon N."/>
            <person name="Deshpande S."/>
            <person name="Cheng J.F."/>
            <person name="Tapia R."/>
            <person name="Goodwin L.A."/>
            <person name="Pitluck S."/>
            <person name="Liolios K."/>
            <person name="Pagani I."/>
            <person name="Ivanova N."/>
            <person name="Mikhailova N."/>
            <person name="Huntemann M."/>
            <person name="Pati A."/>
            <person name="Chen A."/>
            <person name="Palaniappan K."/>
            <person name="Land M."/>
            <person name="Rohde M."/>
            <person name="Spring S."/>
            <person name="Goker M."/>
            <person name="Woyke T."/>
            <person name="Detter J.C."/>
            <person name="Bristow J."/>
            <person name="Eisen J.A."/>
            <person name="Markowitz V."/>
            <person name="Hugenholtz P."/>
            <person name="Klenk H.P."/>
            <person name="Kyrpides N.C."/>
        </authorList>
    </citation>
    <scope>NUCLEOTIDE SEQUENCE</scope>
    <source>
        <strain evidence="18">ATCC BAA-54 / DSM 13181 / NGA</strain>
    </source>
</reference>
<dbReference type="AlphaFoldDB" id="I4BTZ8"/>
<evidence type="ECO:0000313" key="17">
    <source>
        <dbReference type="EMBL" id="AFM20755.1"/>
    </source>
</evidence>
<evidence type="ECO:0000256" key="6">
    <source>
        <dbReference type="ARBA" id="ARBA00022605"/>
    </source>
</evidence>
<dbReference type="SUPFAM" id="SSF55347">
    <property type="entry name" value="Glyceraldehyde-3-phosphate dehydrogenase-like, C-terminal domain"/>
    <property type="match status" value="1"/>
</dbReference>
<dbReference type="EC" id="1.1.1.3" evidence="4 10"/>
<dbReference type="eggNOG" id="COG0460">
    <property type="taxonomic scope" value="Bacteria"/>
</dbReference>
<evidence type="ECO:0000256" key="3">
    <source>
        <dbReference type="ARBA" id="ARBA00006753"/>
    </source>
</evidence>
<dbReference type="UniPathway" id="UPA00050">
    <property type="reaction ID" value="UER00063"/>
</dbReference>
<evidence type="ECO:0000256" key="14">
    <source>
        <dbReference type="RuleBase" id="RU004171"/>
    </source>
</evidence>
<dbReference type="Pfam" id="PF03447">
    <property type="entry name" value="NAD_binding_3"/>
    <property type="match status" value="1"/>
</dbReference>
<dbReference type="PANTHER" id="PTHR43331">
    <property type="entry name" value="HOMOSERINE DEHYDROGENASE"/>
    <property type="match status" value="1"/>
</dbReference>
<evidence type="ECO:0000256" key="12">
    <source>
        <dbReference type="PIRSR" id="PIRSR036497-2"/>
    </source>
</evidence>
<accession>I4BTZ8</accession>
<dbReference type="FunFam" id="3.30.360.10:FF:000005">
    <property type="entry name" value="Homoserine dehydrogenase"/>
    <property type="match status" value="1"/>
</dbReference>
<evidence type="ECO:0000256" key="11">
    <source>
        <dbReference type="PIRSR" id="PIRSR036497-1"/>
    </source>
</evidence>
<dbReference type="InterPro" id="IPR005106">
    <property type="entry name" value="Asp/hSer_DH_NAD-bd"/>
</dbReference>
<dbReference type="GO" id="GO:0004412">
    <property type="term" value="F:homoserine dehydrogenase activity"/>
    <property type="evidence" value="ECO:0007669"/>
    <property type="project" value="UniProtKB-EC"/>
</dbReference>
<organism evidence="17 18">
    <name type="scientific">Acetomicrobium mobile (strain ATCC BAA-54 / DSM 13181 / JCM 12221 / NGA)</name>
    <name type="common">Anaerobaculum mobile</name>
    <dbReference type="NCBI Taxonomy" id="891968"/>
    <lineage>
        <taxon>Bacteria</taxon>
        <taxon>Thermotogati</taxon>
        <taxon>Synergistota</taxon>
        <taxon>Synergistia</taxon>
        <taxon>Synergistales</taxon>
        <taxon>Acetomicrobiaceae</taxon>
        <taxon>Acetomicrobium</taxon>
    </lineage>
</organism>
<dbReference type="PIRSF" id="PIRSF036497">
    <property type="entry name" value="HDH_short"/>
    <property type="match status" value="1"/>
</dbReference>
<evidence type="ECO:0000256" key="13">
    <source>
        <dbReference type="RuleBase" id="RU000579"/>
    </source>
</evidence>
<evidence type="ECO:0000256" key="5">
    <source>
        <dbReference type="ARBA" id="ARBA00013376"/>
    </source>
</evidence>
<feature type="domain" description="Aspartate/homoserine dehydrogenase NAD-binding" evidence="16">
    <location>
        <begin position="26"/>
        <end position="166"/>
    </location>
</feature>
<dbReference type="SUPFAM" id="SSF51735">
    <property type="entry name" value="NAD(P)-binding Rossmann-fold domains"/>
    <property type="match status" value="1"/>
</dbReference>
<dbReference type="GO" id="GO:0050661">
    <property type="term" value="F:NADP binding"/>
    <property type="evidence" value="ECO:0007669"/>
    <property type="project" value="InterPro"/>
</dbReference>
<dbReference type="UniPathway" id="UPA00051">
    <property type="reaction ID" value="UER00465"/>
</dbReference>
<keyword evidence="8 10" id="KW-0560">Oxidoreductase</keyword>
<dbReference type="GO" id="GO:0009086">
    <property type="term" value="P:methionine biosynthetic process"/>
    <property type="evidence" value="ECO:0007669"/>
    <property type="project" value="UniProtKB-KW"/>
</dbReference>
<feature type="active site" description="Proton donor" evidence="11">
    <location>
        <position position="242"/>
    </location>
</feature>
<feature type="binding site" evidence="12">
    <location>
        <position position="143"/>
    </location>
    <ligand>
        <name>NADPH</name>
        <dbReference type="ChEBI" id="CHEBI:57783"/>
    </ligand>
</feature>
<comment type="pathway">
    <text evidence="2 13">Amino-acid biosynthesis; L-methionine biosynthesis via de novo pathway; L-homoserine from L-aspartate: step 3/3.</text>
</comment>
<evidence type="ECO:0000256" key="10">
    <source>
        <dbReference type="PIRNR" id="PIRNR036497"/>
    </source>
</evidence>